<proteinExistence type="predicted"/>
<comment type="caution">
    <text evidence="2">The sequence shown here is derived from an EMBL/GenBank/DDBJ whole genome shotgun (WGS) entry which is preliminary data.</text>
</comment>
<evidence type="ECO:0000313" key="2">
    <source>
        <dbReference type="EMBL" id="TVY05552.1"/>
    </source>
</evidence>
<dbReference type="EMBL" id="VNJI01000056">
    <property type="protein sequence ID" value="TVY05552.1"/>
    <property type="molecule type" value="Genomic_DNA"/>
</dbReference>
<keyword evidence="3" id="KW-1185">Reference proteome</keyword>
<gene>
    <name evidence="2" type="ORF">FPZ49_29655</name>
</gene>
<dbReference type="GO" id="GO:0007155">
    <property type="term" value="P:cell adhesion"/>
    <property type="evidence" value="ECO:0007669"/>
    <property type="project" value="InterPro"/>
</dbReference>
<name>A0A559K070_9BACL</name>
<dbReference type="Proteomes" id="UP000317036">
    <property type="component" value="Unassembled WGS sequence"/>
</dbReference>
<evidence type="ECO:0000313" key="3">
    <source>
        <dbReference type="Proteomes" id="UP000317036"/>
    </source>
</evidence>
<dbReference type="GO" id="GO:0009288">
    <property type="term" value="C:bacterial-type flagellum"/>
    <property type="evidence" value="ECO:0007669"/>
    <property type="project" value="InterPro"/>
</dbReference>
<dbReference type="RefSeq" id="WP_144853962.1">
    <property type="nucleotide sequence ID" value="NZ_VNJI01000056.1"/>
</dbReference>
<dbReference type="InterPro" id="IPR010809">
    <property type="entry name" value="FliD_C"/>
</dbReference>
<dbReference type="Pfam" id="PF07195">
    <property type="entry name" value="FliD_C"/>
    <property type="match status" value="1"/>
</dbReference>
<dbReference type="AlphaFoldDB" id="A0A559K070"/>
<organism evidence="2 3">
    <name type="scientific">Paenibacillus cremeus</name>
    <dbReference type="NCBI Taxonomy" id="2163881"/>
    <lineage>
        <taxon>Bacteria</taxon>
        <taxon>Bacillati</taxon>
        <taxon>Bacillota</taxon>
        <taxon>Bacilli</taxon>
        <taxon>Bacillales</taxon>
        <taxon>Paenibacillaceae</taxon>
        <taxon>Paenibacillus</taxon>
    </lineage>
</organism>
<feature type="domain" description="Flagellar hook-associated protein 2 C-terminal" evidence="1">
    <location>
        <begin position="119"/>
        <end position="190"/>
    </location>
</feature>
<protein>
    <recommendedName>
        <fullName evidence="1">Flagellar hook-associated protein 2 C-terminal domain-containing protein</fullName>
    </recommendedName>
</protein>
<dbReference type="OrthoDB" id="2581291at2"/>
<sequence length="236" mass="26403">MLAPTERITRSYRANALWFAMDGRPKKPLGSSPYPSRESGSLAKLPYGFERLSLRTAQGMANILFTAKMAQQTTDQLQSASNPETARKQIEQLVDNLNAFGTSLDQAEGWLNPSIFSRIQSELPMEKLEKLGIHVKENGELALDEAELNNVLNEHFEDVQESLTGEDGFAAALKRSVGQLQSMPADTLLNRRSTSFRTMTNYSAAGKYGYNYGPGNPAYRSYWPMPIKGYLLNEYF</sequence>
<evidence type="ECO:0000259" key="1">
    <source>
        <dbReference type="Pfam" id="PF07195"/>
    </source>
</evidence>
<accession>A0A559K070</accession>
<reference evidence="2 3" key="1">
    <citation type="submission" date="2019-07" db="EMBL/GenBank/DDBJ databases">
        <authorList>
            <person name="Kim J."/>
        </authorList>
    </citation>
    <scope>NUCLEOTIDE SEQUENCE [LARGE SCALE GENOMIC DNA]</scope>
    <source>
        <strain evidence="2 3">JC52</strain>
    </source>
</reference>